<organism evidence="1 2">
    <name type="scientific">Candidatus Wolfebacteria bacterium GW2011_GWB1_41_12</name>
    <dbReference type="NCBI Taxonomy" id="1619006"/>
    <lineage>
        <taxon>Bacteria</taxon>
        <taxon>Candidatus Wolfeibacteriota</taxon>
    </lineage>
</organism>
<reference evidence="1 2" key="1">
    <citation type="journal article" date="2015" name="Nature">
        <title>rRNA introns, odd ribosomes, and small enigmatic genomes across a large radiation of phyla.</title>
        <authorList>
            <person name="Brown C.T."/>
            <person name="Hug L.A."/>
            <person name="Thomas B.C."/>
            <person name="Sharon I."/>
            <person name="Castelle C.J."/>
            <person name="Singh A."/>
            <person name="Wilkins M.J."/>
            <person name="Williams K.H."/>
            <person name="Banfield J.F."/>
        </authorList>
    </citation>
    <scope>NUCLEOTIDE SEQUENCE [LARGE SCALE GENOMIC DNA]</scope>
</reference>
<evidence type="ECO:0000313" key="2">
    <source>
        <dbReference type="Proteomes" id="UP000033918"/>
    </source>
</evidence>
<protein>
    <submittedName>
        <fullName evidence="1">Uncharacterized protein</fullName>
    </submittedName>
</protein>
<dbReference type="Proteomes" id="UP000033918">
    <property type="component" value="Unassembled WGS sequence"/>
</dbReference>
<evidence type="ECO:0000313" key="1">
    <source>
        <dbReference type="EMBL" id="KKR89157.1"/>
    </source>
</evidence>
<name>A0A0G0XN96_9BACT</name>
<dbReference type="AlphaFoldDB" id="A0A0G0XN96"/>
<accession>A0A0G0XN96</accession>
<comment type="caution">
    <text evidence="1">The sequence shown here is derived from an EMBL/GenBank/DDBJ whole genome shotgun (WGS) entry which is preliminary data.</text>
</comment>
<dbReference type="EMBL" id="LCAK01000001">
    <property type="protein sequence ID" value="KKR89157.1"/>
    <property type="molecule type" value="Genomic_DNA"/>
</dbReference>
<gene>
    <name evidence="1" type="ORF">UU38_C0001G0059</name>
</gene>
<sequence length="250" mass="29812">MKIAFCLHGLAGGKNDRGEPVDWNEITYPLYKNHILDKNNVDVFIHTWTQGLETELKEFYKPQASIFEKQIMFDEKPTKKHGIYSRWYSLKKSIELKKEHERKNNFIYDWVIIARFDLGFFRDIRFDEFDPFYFYAPNWNGDASSGMSDLWFFSNSDFIDKFSTLYDYLGDYLNHCELSSHALAKYHLEKQNLFGKTKYLFHDPEDFALIREKYHSAGYKVKNLLRKLIIGLFGESFYNFSSNKLKKIVI</sequence>
<proteinExistence type="predicted"/>